<evidence type="ECO:0000256" key="1">
    <source>
        <dbReference type="ARBA" id="ARBA00022723"/>
    </source>
</evidence>
<evidence type="ECO:0000313" key="9">
    <source>
        <dbReference type="RefSeq" id="XP_072837315.1"/>
    </source>
</evidence>
<dbReference type="InterPro" id="IPR000433">
    <property type="entry name" value="Znf_ZZ"/>
</dbReference>
<dbReference type="SMART" id="SM00184">
    <property type="entry name" value="RING"/>
    <property type="match status" value="2"/>
</dbReference>
<dbReference type="Pfam" id="PF04434">
    <property type="entry name" value="SWIM"/>
    <property type="match status" value="1"/>
</dbReference>
<dbReference type="PANTHER" id="PTHR21540">
    <property type="entry name" value="RING FINGER AND SWIM DOMAIN-CONTAINING PROTEIN 2"/>
    <property type="match status" value="1"/>
</dbReference>
<dbReference type="PROSITE" id="PS01357">
    <property type="entry name" value="ZF_ZZ_1"/>
    <property type="match status" value="1"/>
</dbReference>
<proteinExistence type="predicted"/>
<keyword evidence="2 4" id="KW-0863">Zinc-finger</keyword>
<protein>
    <submittedName>
        <fullName evidence="9">E3 ubiquitin-protein ligase ZSWIM2 isoform X1</fullName>
    </submittedName>
</protein>
<evidence type="ECO:0000259" key="5">
    <source>
        <dbReference type="PROSITE" id="PS50089"/>
    </source>
</evidence>
<dbReference type="InterPro" id="IPR039903">
    <property type="entry name" value="Zswim2"/>
</dbReference>
<organism evidence="8 9">
    <name type="scientific">Pogona vitticeps</name>
    <name type="common">central bearded dragon</name>
    <dbReference type="NCBI Taxonomy" id="103695"/>
    <lineage>
        <taxon>Eukaryota</taxon>
        <taxon>Metazoa</taxon>
        <taxon>Chordata</taxon>
        <taxon>Craniata</taxon>
        <taxon>Vertebrata</taxon>
        <taxon>Euteleostomi</taxon>
        <taxon>Lepidosauria</taxon>
        <taxon>Squamata</taxon>
        <taxon>Bifurcata</taxon>
        <taxon>Unidentata</taxon>
        <taxon>Episquamata</taxon>
        <taxon>Toxicofera</taxon>
        <taxon>Iguania</taxon>
        <taxon>Acrodonta</taxon>
        <taxon>Agamidae</taxon>
        <taxon>Amphibolurinae</taxon>
        <taxon>Pogona</taxon>
    </lineage>
</organism>
<sequence length="535" mass="60545">MLSSLRVAPLPASDCSSCLSWFNCKNIWTSFQGRVRGKPGTNYSLAWFLLPPTLPALIILNQLVFLGNPHTCSCAVFVNEKDLCKHICWLLLKKFKLPRDHEYALQLGLVESEINYMLQGLQVTSQPRETINSAKELQIADDGYIAQKEIDTEDVCPICQDTLLKKMLPVTYCRFGCGNNIHIVCMKIWTDHQKELEKDSLVKCPLCREDFAPLKLILEEFRNCKRLVTVAEKQHLDKHLGIPCNNCRVCPIEGNCYKCTDCSEYHLCHGCFRSFCHPSHNFAFREKRNQKWRSVEPAVKPSTSEQLHRVDAEQNSNEKEKVSCVPVQIMNSLPTMLVRKCSSLLDPGLQCRLCLKSFCIGQVTRFLPCEHKFHRNCIDHWLHKENACPIDGQTVYNPLTWEMVPRKDKANLLAPKAKNSPTKQTEQQLFIPGTGLLAKQMKPGHIAEKTQTSPQGYHNKNVPSECEQNLTLNGISYTSAGDSVPNLYSTQKARSLKFSRYVKGLVLIPKPDANVFMQKSVGTGLRGLSVYGNTG</sequence>
<evidence type="ECO:0000256" key="3">
    <source>
        <dbReference type="ARBA" id="ARBA00022833"/>
    </source>
</evidence>
<dbReference type="InterPro" id="IPR043145">
    <property type="entry name" value="Znf_ZZ_sf"/>
</dbReference>
<dbReference type="RefSeq" id="XP_072837315.1">
    <property type="nucleotide sequence ID" value="XM_072981214.1"/>
</dbReference>
<dbReference type="CDD" id="cd16486">
    <property type="entry name" value="mRING-H2-C3H2C2D_ZSWM2"/>
    <property type="match status" value="1"/>
</dbReference>
<dbReference type="InterPro" id="IPR001841">
    <property type="entry name" value="Znf_RING"/>
</dbReference>
<keyword evidence="3" id="KW-0862">Zinc</keyword>
<evidence type="ECO:0000256" key="2">
    <source>
        <dbReference type="ARBA" id="ARBA00022771"/>
    </source>
</evidence>
<dbReference type="Pfam" id="PF00569">
    <property type="entry name" value="ZZ"/>
    <property type="match status" value="1"/>
</dbReference>
<dbReference type="CDD" id="cd16494">
    <property type="entry name" value="RING-CH-C4HC3_ZSWM2"/>
    <property type="match status" value="1"/>
</dbReference>
<evidence type="ECO:0000259" key="6">
    <source>
        <dbReference type="PROSITE" id="PS50135"/>
    </source>
</evidence>
<reference evidence="8" key="1">
    <citation type="submission" date="2025-05" db="UniProtKB">
        <authorList>
            <consortium name="RefSeq"/>
        </authorList>
    </citation>
    <scope>NUCLEOTIDE SEQUENCE [LARGE SCALE GENOMIC DNA]</scope>
</reference>
<evidence type="ECO:0000256" key="4">
    <source>
        <dbReference type="PROSITE-ProRule" id="PRU00228"/>
    </source>
</evidence>
<dbReference type="InterPro" id="IPR013083">
    <property type="entry name" value="Znf_RING/FYVE/PHD"/>
</dbReference>
<dbReference type="PROSITE" id="PS50966">
    <property type="entry name" value="ZF_SWIM"/>
    <property type="match status" value="1"/>
</dbReference>
<evidence type="ECO:0000313" key="8">
    <source>
        <dbReference type="Proteomes" id="UP001652642"/>
    </source>
</evidence>
<feature type="domain" description="RING-type" evidence="5">
    <location>
        <begin position="351"/>
        <end position="391"/>
    </location>
</feature>
<dbReference type="GeneID" id="110088391"/>
<dbReference type="Pfam" id="PF13639">
    <property type="entry name" value="zf-RING_2"/>
    <property type="match status" value="1"/>
</dbReference>
<keyword evidence="8" id="KW-1185">Reference proteome</keyword>
<reference evidence="9" key="2">
    <citation type="submission" date="2025-08" db="UniProtKB">
        <authorList>
            <consortium name="RefSeq"/>
        </authorList>
    </citation>
    <scope>IDENTIFICATION</scope>
</reference>
<feature type="domain" description="ZZ-type" evidence="6">
    <location>
        <begin position="239"/>
        <end position="290"/>
    </location>
</feature>
<feature type="domain" description="SWIM-type" evidence="7">
    <location>
        <begin position="62"/>
        <end position="95"/>
    </location>
</feature>
<dbReference type="SUPFAM" id="SSF57850">
    <property type="entry name" value="RING/U-box"/>
    <property type="match status" value="3"/>
</dbReference>
<dbReference type="PROSITE" id="PS50135">
    <property type="entry name" value="ZF_ZZ_2"/>
    <property type="match status" value="1"/>
</dbReference>
<dbReference type="PANTHER" id="PTHR21540:SF3">
    <property type="entry name" value="E3 UBIQUITIN-PROTEIN LIGASE ZSWIM2"/>
    <property type="match status" value="1"/>
</dbReference>
<feature type="domain" description="RING-type" evidence="5">
    <location>
        <begin position="156"/>
        <end position="208"/>
    </location>
</feature>
<gene>
    <name evidence="9" type="primary">ZSWIM2</name>
</gene>
<accession>A0ABM5EVY9</accession>
<dbReference type="PROSITE" id="PS50089">
    <property type="entry name" value="ZF_RING_2"/>
    <property type="match status" value="2"/>
</dbReference>
<keyword evidence="1" id="KW-0479">Metal-binding</keyword>
<dbReference type="SMART" id="SM00291">
    <property type="entry name" value="ZnF_ZZ"/>
    <property type="match status" value="1"/>
</dbReference>
<dbReference type="Gene3D" id="3.30.40.10">
    <property type="entry name" value="Zinc/RING finger domain, C3HC4 (zinc finger)"/>
    <property type="match status" value="2"/>
</dbReference>
<evidence type="ECO:0000259" key="7">
    <source>
        <dbReference type="PROSITE" id="PS50966"/>
    </source>
</evidence>
<dbReference type="Proteomes" id="UP001652642">
    <property type="component" value="Chromosome 1"/>
</dbReference>
<dbReference type="InterPro" id="IPR007527">
    <property type="entry name" value="Znf_SWIM"/>
</dbReference>
<name>A0ABM5EVY9_9SAUR</name>
<dbReference type="Gene3D" id="3.30.60.90">
    <property type="match status" value="1"/>
</dbReference>